<proteinExistence type="predicted"/>
<dbReference type="RefSeq" id="WP_012421496.1">
    <property type="nucleotide sequence ID" value="NZ_CABVYY010000058.1"/>
</dbReference>
<reference evidence="1" key="1">
    <citation type="submission" date="2015-05" db="EMBL/GenBank/DDBJ databases">
        <authorList>
            <person name="Wang D.B."/>
            <person name="Wang M."/>
        </authorList>
    </citation>
    <scope>NUCLEOTIDE SEQUENCE</scope>
    <source>
        <strain evidence="1">Y394</strain>
    </source>
</reference>
<dbReference type="EMBL" id="KR920048">
    <property type="protein sequence ID" value="ANH58128.1"/>
    <property type="molecule type" value="Genomic_DNA"/>
</dbReference>
<sequence>MATIPALAHTQNAFIWRFIIVNPSDYRVVHVVASTEREARNYCPSGCVAVFAARIRQGVSHA</sequence>
<protein>
    <recommendedName>
        <fullName evidence="2">Host cell division inhibitor Icd-like protein</fullName>
    </recommendedName>
</protein>
<evidence type="ECO:0008006" key="2">
    <source>
        <dbReference type="Google" id="ProtNLM"/>
    </source>
</evidence>
<dbReference type="AlphaFoldDB" id="A0A1S5R8B5"/>
<dbReference type="NCBIfam" id="NF033153">
    <property type="entry name" value="phage_ICD_like"/>
    <property type="match status" value="1"/>
</dbReference>
<name>A0A1S5R8B5_SHIFL</name>
<accession>A0A1S5R8B5</accession>
<evidence type="ECO:0000313" key="1">
    <source>
        <dbReference type="EMBL" id="ANH58128.1"/>
    </source>
</evidence>
<reference evidence="1" key="2">
    <citation type="journal article" date="2016" name="BMC Microbiol.">
        <title>Shigella flexneri serotype 1c derived from serotype 1a by acquisition of gtrIC gene cluster via a bacteriophage.</title>
        <authorList>
            <person name="Tang S.S."/>
            <person name="Carlin N.I."/>
            <person name="Talukder K.A."/>
            <person name="Cam P.D."/>
            <person name="Verma N.K."/>
        </authorList>
    </citation>
    <scope>NUCLEOTIDE SEQUENCE</scope>
    <source>
        <strain evidence="1">Y394</strain>
    </source>
</reference>
<organism evidence="1">
    <name type="scientific">Shigella flexneri</name>
    <dbReference type="NCBI Taxonomy" id="623"/>
    <lineage>
        <taxon>Bacteria</taxon>
        <taxon>Pseudomonadati</taxon>
        <taxon>Pseudomonadota</taxon>
        <taxon>Gammaproteobacteria</taxon>
        <taxon>Enterobacterales</taxon>
        <taxon>Enterobacteriaceae</taxon>
        <taxon>Shigella</taxon>
    </lineage>
</organism>